<evidence type="ECO:0000256" key="1">
    <source>
        <dbReference type="SAM" id="MobiDB-lite"/>
    </source>
</evidence>
<dbReference type="InterPro" id="IPR023159">
    <property type="entry name" value="SO1590-like_sf"/>
</dbReference>
<dbReference type="AlphaFoldDB" id="A0A9Y2MVI3"/>
<dbReference type="KEGG" id="acab:QRX50_20270"/>
<accession>A0A9Y2MVI3</accession>
<proteinExistence type="predicted"/>
<keyword evidence="3" id="KW-1185">Reference proteome</keyword>
<dbReference type="InterPro" id="IPR021607">
    <property type="entry name" value="DUF3224"/>
</dbReference>
<dbReference type="Pfam" id="PF11528">
    <property type="entry name" value="DUF3224"/>
    <property type="match status" value="1"/>
</dbReference>
<dbReference type="RefSeq" id="WP_285973493.1">
    <property type="nucleotide sequence ID" value="NZ_CP127294.1"/>
</dbReference>
<organism evidence="2 3">
    <name type="scientific">Amycolatopsis carbonis</name>
    <dbReference type="NCBI Taxonomy" id="715471"/>
    <lineage>
        <taxon>Bacteria</taxon>
        <taxon>Bacillati</taxon>
        <taxon>Actinomycetota</taxon>
        <taxon>Actinomycetes</taxon>
        <taxon>Pseudonocardiales</taxon>
        <taxon>Pseudonocardiaceae</taxon>
        <taxon>Amycolatopsis</taxon>
    </lineage>
</organism>
<name>A0A9Y2MVI3_9PSEU</name>
<evidence type="ECO:0000313" key="2">
    <source>
        <dbReference type="EMBL" id="WIX82930.1"/>
    </source>
</evidence>
<feature type="region of interest" description="Disordered" evidence="1">
    <location>
        <begin position="1"/>
        <end position="23"/>
    </location>
</feature>
<sequence length="128" mass="13277">MTSTATATFELDKWEPQAQDETGGTEFARVAIAKTFTGAVEGASTVEMLTASNPTSRAYVAFERLSVSVDGRKGSFVLRHTAGDEGLSLLILAGSGSGELTGISGSAAITQDEAGNHTFTLTYELPAV</sequence>
<dbReference type="EMBL" id="CP127294">
    <property type="protein sequence ID" value="WIX82930.1"/>
    <property type="molecule type" value="Genomic_DNA"/>
</dbReference>
<dbReference type="Gene3D" id="2.40.350.10">
    <property type="entry name" value="SO1590-like"/>
    <property type="match status" value="1"/>
</dbReference>
<gene>
    <name evidence="2" type="ORF">QRX50_20270</name>
</gene>
<evidence type="ECO:0000313" key="3">
    <source>
        <dbReference type="Proteomes" id="UP001236014"/>
    </source>
</evidence>
<dbReference type="SUPFAM" id="SSF159238">
    <property type="entry name" value="SO1590-like"/>
    <property type="match status" value="1"/>
</dbReference>
<reference evidence="2 3" key="1">
    <citation type="submission" date="2023-06" db="EMBL/GenBank/DDBJ databases">
        <authorList>
            <person name="Oyuntsetseg B."/>
            <person name="Kim S.B."/>
        </authorList>
    </citation>
    <scope>NUCLEOTIDE SEQUENCE [LARGE SCALE GENOMIC DNA]</scope>
    <source>
        <strain evidence="2 3">2-15</strain>
    </source>
</reference>
<dbReference type="Proteomes" id="UP001236014">
    <property type="component" value="Chromosome"/>
</dbReference>
<protein>
    <submittedName>
        <fullName evidence="2">DUF3224 domain-containing protein</fullName>
    </submittedName>
</protein>